<protein>
    <submittedName>
        <fullName evidence="1">Uncharacterized protein</fullName>
    </submittedName>
</protein>
<organism evidence="1 2">
    <name type="scientific">Shouchella rhizosphaerae</name>
    <dbReference type="NCBI Taxonomy" id="866786"/>
    <lineage>
        <taxon>Bacteria</taxon>
        <taxon>Bacillati</taxon>
        <taxon>Bacillota</taxon>
        <taxon>Bacilli</taxon>
        <taxon>Bacillales</taxon>
        <taxon>Bacillaceae</taxon>
        <taxon>Shouchella</taxon>
    </lineage>
</organism>
<sequence length="147" mass="17374">MRTAKDVIDENLDDVKARMDAVEAFYVAARLERRKVSSADIDALNSYVLRDDLRWSHPDKMTLIDYPFESDTQRKRRDNKKAPYTVDVLEIGADGRSHRLPTRKRRSAYENWYVNHHAKARNKERRRRYNAFIKTQPVVSYSLKTGE</sequence>
<proteinExistence type="predicted"/>
<accession>A0ABZ2CU16</accession>
<dbReference type="Proteomes" id="UP001341136">
    <property type="component" value="Chromosome"/>
</dbReference>
<dbReference type="EMBL" id="CP144921">
    <property type="protein sequence ID" value="WWA30342.1"/>
    <property type="molecule type" value="Genomic_DNA"/>
</dbReference>
<reference evidence="1 2" key="1">
    <citation type="submission" date="2024-01" db="EMBL/GenBank/DDBJ databases">
        <title>Culturomics analysis of mouse respiratory tract.</title>
        <authorList>
            <person name="Phillips A.M."/>
            <person name="Collette N.M."/>
            <person name="Mageeney C.M."/>
            <person name="Sinha A."/>
            <person name="Hern K.E."/>
            <person name="Arkin A.P."/>
            <person name="Williams K.P."/>
            <person name="Branda S."/>
        </authorList>
    </citation>
    <scope>NUCLEOTIDE SEQUENCE [LARGE SCALE GENOMIC DNA]</scope>
    <source>
        <strain evidence="1 2">CP20</strain>
    </source>
</reference>
<evidence type="ECO:0000313" key="1">
    <source>
        <dbReference type="EMBL" id="WWA30342.1"/>
    </source>
</evidence>
<gene>
    <name evidence="1" type="ORF">V5G21_00670</name>
</gene>
<dbReference type="RefSeq" id="WP_338465098.1">
    <property type="nucleotide sequence ID" value="NZ_CP144921.1"/>
</dbReference>
<keyword evidence="2" id="KW-1185">Reference proteome</keyword>
<evidence type="ECO:0000313" key="2">
    <source>
        <dbReference type="Proteomes" id="UP001341136"/>
    </source>
</evidence>
<name>A0ABZ2CU16_9BACI</name>